<protein>
    <submittedName>
        <fullName evidence="1">Uncharacterized protein</fullName>
    </submittedName>
</protein>
<evidence type="ECO:0000313" key="2">
    <source>
        <dbReference type="Proteomes" id="UP000008068"/>
    </source>
</evidence>
<accession>G0NIT1</accession>
<dbReference type="HOGENOM" id="CLU_3320475_0_0_1"/>
<sequence>MRFSLECTSMLHSYNSKIFSDMCLSSTIELVSDNTSEIS</sequence>
<gene>
    <name evidence="1" type="ORF">CAEBREN_20219</name>
</gene>
<keyword evidence="2" id="KW-1185">Reference proteome</keyword>
<dbReference type="Proteomes" id="UP000008068">
    <property type="component" value="Unassembled WGS sequence"/>
</dbReference>
<reference evidence="2" key="1">
    <citation type="submission" date="2011-07" db="EMBL/GenBank/DDBJ databases">
        <authorList>
            <consortium name="Caenorhabditis brenneri Sequencing and Analysis Consortium"/>
            <person name="Wilson R.K."/>
        </authorList>
    </citation>
    <scope>NUCLEOTIDE SEQUENCE [LARGE SCALE GENOMIC DNA]</scope>
    <source>
        <strain evidence="2">PB2801</strain>
    </source>
</reference>
<dbReference type="EMBL" id="GL379892">
    <property type="protein sequence ID" value="EGT31964.1"/>
    <property type="molecule type" value="Genomic_DNA"/>
</dbReference>
<name>G0NIT1_CAEBE</name>
<dbReference type="AlphaFoldDB" id="G0NIT1"/>
<proteinExistence type="predicted"/>
<dbReference type="InParanoid" id="G0NIT1"/>
<evidence type="ECO:0000313" key="1">
    <source>
        <dbReference type="EMBL" id="EGT31964.1"/>
    </source>
</evidence>
<organism evidence="2">
    <name type="scientific">Caenorhabditis brenneri</name>
    <name type="common">Nematode worm</name>
    <dbReference type="NCBI Taxonomy" id="135651"/>
    <lineage>
        <taxon>Eukaryota</taxon>
        <taxon>Metazoa</taxon>
        <taxon>Ecdysozoa</taxon>
        <taxon>Nematoda</taxon>
        <taxon>Chromadorea</taxon>
        <taxon>Rhabditida</taxon>
        <taxon>Rhabditina</taxon>
        <taxon>Rhabditomorpha</taxon>
        <taxon>Rhabditoidea</taxon>
        <taxon>Rhabditidae</taxon>
        <taxon>Peloderinae</taxon>
        <taxon>Caenorhabditis</taxon>
    </lineage>
</organism>